<dbReference type="SUPFAM" id="SSF52540">
    <property type="entry name" value="P-loop containing nucleoside triphosphate hydrolases"/>
    <property type="match status" value="2"/>
</dbReference>
<evidence type="ECO:0000259" key="1">
    <source>
        <dbReference type="Pfam" id="PF01926"/>
    </source>
</evidence>
<feature type="domain" description="G" evidence="1">
    <location>
        <begin position="371"/>
        <end position="475"/>
    </location>
</feature>
<sequence>MAMAVARDLVSTKAFSFFPVSPTPKIYSHSLILSPNYTSIPSISLQLSRSSRFTLSRLSAGTSSAVGSADDEGEGFEEFIDEDFEEEGGVDESDGDSYGIDVDQLEEEAKEAVREYSSSLSRELRIEDEVVDDNESVGKQKRRRSRKAARIFSKVPDRLLPRVAIVGRPNVGKSALFNRLVGGNRAIVVDEPGVTRDRLYGRSFWGQQQFMVVDTGGVLMVSKSRDEIMEELAITTTIGMEGISLASREAAVARMPSMIERQAAAAVEESSVIIFLVDGQAGLTVADVEIADWLRKVYSNKCIILAVNKCESPRKGTMQAADFWSLGFSPLPISAISGTGTGELLDLVCYGLQKYECPEIPDEEGNYVPAIAIVGRPNVGKSSILNALVGEDRTIVSPISGTTRDAIDTEFTAADGQKFQLIDTAGIRKRTAIVSSGSTTEALSVNRAFRAIRRSDVVALVIEAMACITEQDHCCCQYG</sequence>
<accession>A0A7J7CNX6</accession>
<dbReference type="GO" id="GO:0009507">
    <property type="term" value="C:chloroplast"/>
    <property type="evidence" value="ECO:0007669"/>
    <property type="project" value="TreeGrafter"/>
</dbReference>
<protein>
    <recommendedName>
        <fullName evidence="1">G domain-containing protein</fullName>
    </recommendedName>
</protein>
<gene>
    <name evidence="2" type="ORF">HS088_TW15G01299</name>
</gene>
<reference evidence="2 3" key="1">
    <citation type="journal article" date="2020" name="Nat. Commun.">
        <title>Genome of Tripterygium wilfordii and identification of cytochrome P450 involved in triptolide biosynthesis.</title>
        <authorList>
            <person name="Tu L."/>
            <person name="Su P."/>
            <person name="Zhang Z."/>
            <person name="Gao L."/>
            <person name="Wang J."/>
            <person name="Hu T."/>
            <person name="Zhou J."/>
            <person name="Zhang Y."/>
            <person name="Zhao Y."/>
            <person name="Liu Y."/>
            <person name="Song Y."/>
            <person name="Tong Y."/>
            <person name="Lu Y."/>
            <person name="Yang J."/>
            <person name="Xu C."/>
            <person name="Jia M."/>
            <person name="Peters R.J."/>
            <person name="Huang L."/>
            <person name="Gao W."/>
        </authorList>
    </citation>
    <scope>NUCLEOTIDE SEQUENCE [LARGE SCALE GENOMIC DNA]</scope>
    <source>
        <strain evidence="3">cv. XIE 37</strain>
        <tissue evidence="2">Leaf</tissue>
    </source>
</reference>
<evidence type="ECO:0000313" key="3">
    <source>
        <dbReference type="Proteomes" id="UP000593562"/>
    </source>
</evidence>
<name>A0A7J7CNX6_TRIWF</name>
<keyword evidence="3" id="KW-1185">Reference proteome</keyword>
<organism evidence="2 3">
    <name type="scientific">Tripterygium wilfordii</name>
    <name type="common">Thunder God vine</name>
    <dbReference type="NCBI Taxonomy" id="458696"/>
    <lineage>
        <taxon>Eukaryota</taxon>
        <taxon>Viridiplantae</taxon>
        <taxon>Streptophyta</taxon>
        <taxon>Embryophyta</taxon>
        <taxon>Tracheophyta</taxon>
        <taxon>Spermatophyta</taxon>
        <taxon>Magnoliopsida</taxon>
        <taxon>eudicotyledons</taxon>
        <taxon>Gunneridae</taxon>
        <taxon>Pentapetalae</taxon>
        <taxon>rosids</taxon>
        <taxon>fabids</taxon>
        <taxon>Celastrales</taxon>
        <taxon>Celastraceae</taxon>
        <taxon>Tripterygium</taxon>
    </lineage>
</organism>
<dbReference type="PANTHER" id="PTHR43834:SF2">
    <property type="entry name" value="GTPASE DER"/>
    <property type="match status" value="1"/>
</dbReference>
<dbReference type="InterPro" id="IPR005225">
    <property type="entry name" value="Small_GTP-bd"/>
</dbReference>
<proteinExistence type="predicted"/>
<dbReference type="CDD" id="cd01894">
    <property type="entry name" value="EngA1"/>
    <property type="match status" value="1"/>
</dbReference>
<dbReference type="Gene3D" id="3.40.50.300">
    <property type="entry name" value="P-loop containing nucleotide triphosphate hydrolases"/>
    <property type="match status" value="2"/>
</dbReference>
<feature type="domain" description="G" evidence="1">
    <location>
        <begin position="162"/>
        <end position="309"/>
    </location>
</feature>
<dbReference type="AlphaFoldDB" id="A0A7J7CNX6"/>
<dbReference type="FunFam" id="3.40.50.300:FF:001185">
    <property type="entry name" value="GTPase Der"/>
    <property type="match status" value="1"/>
</dbReference>
<dbReference type="Pfam" id="PF01926">
    <property type="entry name" value="MMR_HSR1"/>
    <property type="match status" value="2"/>
</dbReference>
<dbReference type="NCBIfam" id="TIGR00231">
    <property type="entry name" value="small_GTP"/>
    <property type="match status" value="1"/>
</dbReference>
<evidence type="ECO:0000313" key="2">
    <source>
        <dbReference type="EMBL" id="KAF5735783.1"/>
    </source>
</evidence>
<dbReference type="InterPro" id="IPR027417">
    <property type="entry name" value="P-loop_NTPase"/>
</dbReference>
<dbReference type="EMBL" id="JAAARO010000015">
    <property type="protein sequence ID" value="KAF5735783.1"/>
    <property type="molecule type" value="Genomic_DNA"/>
</dbReference>
<dbReference type="GO" id="GO:0005525">
    <property type="term" value="F:GTP binding"/>
    <property type="evidence" value="ECO:0007669"/>
    <property type="project" value="InterPro"/>
</dbReference>
<dbReference type="InterPro" id="IPR006073">
    <property type="entry name" value="GTP-bd"/>
</dbReference>
<comment type="caution">
    <text evidence="2">The sequence shown here is derived from an EMBL/GenBank/DDBJ whole genome shotgun (WGS) entry which is preliminary data.</text>
</comment>
<dbReference type="FunCoup" id="A0A7J7CNX6">
    <property type="interactions" value="582"/>
</dbReference>
<dbReference type="PANTHER" id="PTHR43834">
    <property type="entry name" value="GTPASE DER"/>
    <property type="match status" value="1"/>
</dbReference>
<dbReference type="InParanoid" id="A0A7J7CNX6"/>
<dbReference type="PRINTS" id="PR00326">
    <property type="entry name" value="GTP1OBG"/>
</dbReference>
<dbReference type="Proteomes" id="UP000593562">
    <property type="component" value="Unassembled WGS sequence"/>
</dbReference>